<dbReference type="AlphaFoldDB" id="A0A6N2MFS4"/>
<feature type="transmembrane region" description="Helical" evidence="6">
    <location>
        <begin position="143"/>
        <end position="166"/>
    </location>
</feature>
<dbReference type="PANTHER" id="PTHR11654">
    <property type="entry name" value="OLIGOPEPTIDE TRANSPORTER-RELATED"/>
    <property type="match status" value="1"/>
</dbReference>
<feature type="transmembrane region" description="Helical" evidence="6">
    <location>
        <begin position="186"/>
        <end position="204"/>
    </location>
</feature>
<dbReference type="Gene3D" id="1.20.1250.20">
    <property type="entry name" value="MFS general substrate transporter like domains"/>
    <property type="match status" value="1"/>
</dbReference>
<accession>A0A6N2MFS4</accession>
<evidence type="ECO:0000256" key="1">
    <source>
        <dbReference type="ARBA" id="ARBA00004141"/>
    </source>
</evidence>
<dbReference type="InterPro" id="IPR036259">
    <property type="entry name" value="MFS_trans_sf"/>
</dbReference>
<evidence type="ECO:0000313" key="7">
    <source>
        <dbReference type="EMBL" id="VFU53084.1"/>
    </source>
</evidence>
<dbReference type="InterPro" id="IPR000109">
    <property type="entry name" value="POT_fam"/>
</dbReference>
<evidence type="ECO:0000256" key="6">
    <source>
        <dbReference type="SAM" id="Phobius"/>
    </source>
</evidence>
<protein>
    <submittedName>
        <fullName evidence="7">Uncharacterized protein</fullName>
    </submittedName>
</protein>
<keyword evidence="4 6" id="KW-1133">Transmembrane helix</keyword>
<comment type="similarity">
    <text evidence="2">Belongs to the major facilitator superfamily. Proton-dependent oligopeptide transporter (POT/PTR) (TC 2.A.17) family.</text>
</comment>
<evidence type="ECO:0000256" key="2">
    <source>
        <dbReference type="ARBA" id="ARBA00005982"/>
    </source>
</evidence>
<dbReference type="EMBL" id="CAADRP010001818">
    <property type="protein sequence ID" value="VFU53084.1"/>
    <property type="molecule type" value="Genomic_DNA"/>
</dbReference>
<evidence type="ECO:0000256" key="3">
    <source>
        <dbReference type="ARBA" id="ARBA00022692"/>
    </source>
</evidence>
<reference evidence="7" key="1">
    <citation type="submission" date="2019-03" db="EMBL/GenBank/DDBJ databases">
        <authorList>
            <person name="Mank J."/>
            <person name="Almeida P."/>
        </authorList>
    </citation>
    <scope>NUCLEOTIDE SEQUENCE</scope>
    <source>
        <strain evidence="7">78183</strain>
    </source>
</reference>
<name>A0A6N2MFS4_SALVM</name>
<keyword evidence="5 6" id="KW-0472">Membrane</keyword>
<proteinExistence type="inferred from homology"/>
<evidence type="ECO:0000256" key="5">
    <source>
        <dbReference type="ARBA" id="ARBA00023136"/>
    </source>
</evidence>
<gene>
    <name evidence="7" type="ORF">SVIM_LOCUS367930</name>
</gene>
<keyword evidence="3 6" id="KW-0812">Transmembrane</keyword>
<sequence length="206" mass="23053">MLGSAPDFFSPPKHPNGDTCVWLTSACPLTTSNPPATNVSSHPHIRAHRRTSCSKNHRESNWNRQLQRIGVGLVLSAISMAVAGDVETRRKSVAIEHNTVDSIEPSPMSFLWLGFQYAIFGAADMFTLVGLARVFLCRELAWYEIAISWCSLAFGYFLSTVVVEVVNKVTGGWLASNILNRDKLNYFYWLLARLSMLNFGANWVRI</sequence>
<dbReference type="GO" id="GO:0022857">
    <property type="term" value="F:transmembrane transporter activity"/>
    <property type="evidence" value="ECO:0007669"/>
    <property type="project" value="InterPro"/>
</dbReference>
<evidence type="ECO:0000256" key="4">
    <source>
        <dbReference type="ARBA" id="ARBA00022989"/>
    </source>
</evidence>
<organism evidence="7">
    <name type="scientific">Salix viminalis</name>
    <name type="common">Common osier</name>
    <name type="synonym">Basket willow</name>
    <dbReference type="NCBI Taxonomy" id="40686"/>
    <lineage>
        <taxon>Eukaryota</taxon>
        <taxon>Viridiplantae</taxon>
        <taxon>Streptophyta</taxon>
        <taxon>Embryophyta</taxon>
        <taxon>Tracheophyta</taxon>
        <taxon>Spermatophyta</taxon>
        <taxon>Magnoliopsida</taxon>
        <taxon>eudicotyledons</taxon>
        <taxon>Gunneridae</taxon>
        <taxon>Pentapetalae</taxon>
        <taxon>rosids</taxon>
        <taxon>fabids</taxon>
        <taxon>Malpighiales</taxon>
        <taxon>Salicaceae</taxon>
        <taxon>Saliceae</taxon>
        <taxon>Salix</taxon>
    </lineage>
</organism>
<dbReference type="GO" id="GO:0016020">
    <property type="term" value="C:membrane"/>
    <property type="evidence" value="ECO:0007669"/>
    <property type="project" value="UniProtKB-SubCell"/>
</dbReference>
<comment type="subcellular location">
    <subcellularLocation>
        <location evidence="1">Membrane</location>
        <topology evidence="1">Multi-pass membrane protein</topology>
    </subcellularLocation>
</comment>
<feature type="transmembrane region" description="Helical" evidence="6">
    <location>
        <begin position="115"/>
        <end position="136"/>
    </location>
</feature>
<dbReference type="Pfam" id="PF00854">
    <property type="entry name" value="PTR2"/>
    <property type="match status" value="1"/>
</dbReference>